<protein>
    <submittedName>
        <fullName evidence="1">Uncharacterized protein</fullName>
    </submittedName>
</protein>
<sequence>MISNVISGKVRSIKVSDYFEYRKCEYCFAELIVTKSNRNNNTEQIATLINSMFKKTNKLIYQANKKIILEEMPKASFYIHIEKHSVKFFFIIPKIHLNKFKAKFKDCWKNIEIKIVDEMPIVVNICTKFDVHYEKEDGLSIAVDKRNNDLLNSNMSIVNILEENESCGILYNFIPVSEKESNYFRAITYKETLNKFENGENLKKSKKTKDYVVISLKIFIRLINDLIDSLLSTSQNNRNTFNPMKIEASYSTKRKAHKEICKSQIILLTKSSKKERENELGRILGNTFESVEDNNRLIVTKITKNVDLKKTVIKNVSINKTTVEECSNFINMPSTDVIKQFNMIEHNKVLELKAPKCLDNGEIRIGKVKNKENTQEVYYSTDEQMKRMSRVLMGSQGAGKDYYMGNLSEDIIKANRSLFVIDYIDECQLADDIKKRVPKEKLIEINSNRDDELQAFLINELTYKLDDSLDVKIEVSMQKAQQFELLLDTINDVKSELSPRMLRYLYCAGTVAFYNNVNSSFKEIINILKNPDYRTNIINNLDKEGKIELSEEIEDLRELDKADKKGNVENYDSKIDGILDRVAKLKSASFYTKKAFMKDGSNNIDFVKAMNERKVILIKIPHKSFKTKMLKDLMCTFYLQKIWIAKQEADKNIQTEVFINELHQCPHAQLLLEDILVEHRKYNLTFTLAMHYLDQLTAKCKKSLLSSGASFILISGCDPEAYKGLSVYFEKDGYTETDLTELERYHALCLIKNEDDGYSSFICKLPS</sequence>
<dbReference type="Proteomes" id="UP001235030">
    <property type="component" value="Chromosome"/>
</dbReference>
<evidence type="ECO:0000313" key="1">
    <source>
        <dbReference type="EMBL" id="WMT80688.1"/>
    </source>
</evidence>
<dbReference type="RefSeq" id="WP_228104916.1">
    <property type="nucleotide sequence ID" value="NZ_CP101637.1"/>
</dbReference>
<name>A0ABY9PYD0_9FIRM</name>
<keyword evidence="2" id="KW-1185">Reference proteome</keyword>
<evidence type="ECO:0000313" key="2">
    <source>
        <dbReference type="Proteomes" id="UP001235030"/>
    </source>
</evidence>
<accession>A0ABY9PYD0</accession>
<organism evidence="1 2">
    <name type="scientific">Terrisporobacter mayombei</name>
    <dbReference type="NCBI Taxonomy" id="1541"/>
    <lineage>
        <taxon>Bacteria</taxon>
        <taxon>Bacillati</taxon>
        <taxon>Bacillota</taxon>
        <taxon>Clostridia</taxon>
        <taxon>Peptostreptococcales</taxon>
        <taxon>Peptostreptococcaceae</taxon>
        <taxon>Terrisporobacter</taxon>
    </lineage>
</organism>
<reference evidence="1 2" key="1">
    <citation type="submission" date="2022-07" db="EMBL/GenBank/DDBJ databases">
        <title>Genome sequence of Terrisporobacter mayombei DSM6539.</title>
        <authorList>
            <person name="Boeer T."/>
            <person name="Bengelsdorf F.R."/>
            <person name="Daniel R."/>
            <person name="Poehlein A."/>
        </authorList>
    </citation>
    <scope>NUCLEOTIDE SEQUENCE [LARGE SCALE GENOMIC DNA]</scope>
    <source>
        <strain evidence="1 2">DSM 6539</strain>
    </source>
</reference>
<proteinExistence type="predicted"/>
<dbReference type="EMBL" id="CP101637">
    <property type="protein sequence ID" value="WMT80688.1"/>
    <property type="molecule type" value="Genomic_DNA"/>
</dbReference>
<gene>
    <name evidence="1" type="ORF">TEMA_10090</name>
</gene>